<comment type="catalytic activity">
    <reaction evidence="7">
        <text>adenosine(1518)/adenosine(1519) in 16S rRNA + 4 S-adenosyl-L-methionine = N(6)-dimethyladenosine(1518)/N(6)-dimethyladenosine(1519) in 16S rRNA + 4 S-adenosyl-L-homocysteine + 4 H(+)</text>
        <dbReference type="Rhea" id="RHEA:19609"/>
        <dbReference type="Rhea" id="RHEA-COMP:10232"/>
        <dbReference type="Rhea" id="RHEA-COMP:10233"/>
        <dbReference type="ChEBI" id="CHEBI:15378"/>
        <dbReference type="ChEBI" id="CHEBI:57856"/>
        <dbReference type="ChEBI" id="CHEBI:59789"/>
        <dbReference type="ChEBI" id="CHEBI:74411"/>
        <dbReference type="ChEBI" id="CHEBI:74493"/>
        <dbReference type="EC" id="2.1.1.182"/>
    </reaction>
</comment>
<feature type="binding site" evidence="7 8">
    <location>
        <position position="132"/>
    </location>
    <ligand>
        <name>S-adenosyl-L-methionine</name>
        <dbReference type="ChEBI" id="CHEBI:59789"/>
    </ligand>
</feature>
<accession>A0A9D1HIP8</accession>
<dbReference type="InterPro" id="IPR020598">
    <property type="entry name" value="rRNA_Ade_methylase_Trfase_N"/>
</dbReference>
<evidence type="ECO:0000256" key="7">
    <source>
        <dbReference type="HAMAP-Rule" id="MF_00607"/>
    </source>
</evidence>
<dbReference type="PROSITE" id="PS01131">
    <property type="entry name" value="RRNA_A_DIMETH"/>
    <property type="match status" value="1"/>
</dbReference>
<sequence length="293" mass="31336">MNTTKRIATPSVTRGIMQDYHLVAKKSLGQNFIIEPKIINRIVETAACDKHDLVLEIGPGLGSLTQALAEAAGQVVTVELDKTLLPPLQAQFANTPNVALIHADALQADISGLLAPYSAKPELRPGFMVVANLPYYITTPLILRILTDNAPWRRLVFMVQKELAARLQAAPGGKDYGALSLAVQYRAQAKLAFTVPAAVFLPRPKVDSAVVVLDKLSAPTVQVQDEAALFAVIRAGFNQRRKTLSNALGNVLGLDKGLVTEALSLAGIDGARRAETLNLAEFAALSNAITELS</sequence>
<feature type="binding site" evidence="7 8">
    <location>
        <position position="33"/>
    </location>
    <ligand>
        <name>S-adenosyl-L-methionine</name>
        <dbReference type="ChEBI" id="CHEBI:59789"/>
    </ligand>
</feature>
<dbReference type="FunFam" id="3.40.50.150:FF:000023">
    <property type="entry name" value="Ribosomal RNA small subunit methyltransferase A"/>
    <property type="match status" value="1"/>
</dbReference>
<dbReference type="Proteomes" id="UP000824124">
    <property type="component" value="Unassembled WGS sequence"/>
</dbReference>
<dbReference type="InterPro" id="IPR001737">
    <property type="entry name" value="KsgA/Erm"/>
</dbReference>
<keyword evidence="1 7" id="KW-0963">Cytoplasm</keyword>
<keyword evidence="2 7" id="KW-0698">rRNA processing</keyword>
<dbReference type="EC" id="2.1.1.182" evidence="7"/>
<dbReference type="PANTHER" id="PTHR11727:SF7">
    <property type="entry name" value="DIMETHYLADENOSINE TRANSFERASE-RELATED"/>
    <property type="match status" value="1"/>
</dbReference>
<dbReference type="HAMAP" id="MF_00607">
    <property type="entry name" value="16SrRNA_methyltr_A"/>
    <property type="match status" value="1"/>
</dbReference>
<evidence type="ECO:0000256" key="1">
    <source>
        <dbReference type="ARBA" id="ARBA00022490"/>
    </source>
</evidence>
<dbReference type="InterPro" id="IPR029063">
    <property type="entry name" value="SAM-dependent_MTases_sf"/>
</dbReference>
<feature type="domain" description="Ribosomal RNA adenine methylase transferase N-terminal" evidence="9">
    <location>
        <begin position="38"/>
        <end position="217"/>
    </location>
</feature>
<evidence type="ECO:0000256" key="8">
    <source>
        <dbReference type="PROSITE-ProRule" id="PRU01026"/>
    </source>
</evidence>
<comment type="caution">
    <text evidence="10">The sequence shown here is derived from an EMBL/GenBank/DDBJ whole genome shotgun (WGS) entry which is preliminary data.</text>
</comment>
<dbReference type="Gene3D" id="3.40.50.150">
    <property type="entry name" value="Vaccinia Virus protein VP39"/>
    <property type="match status" value="1"/>
</dbReference>
<dbReference type="SUPFAM" id="SSF53335">
    <property type="entry name" value="S-adenosyl-L-methionine-dependent methyltransferases"/>
    <property type="match status" value="1"/>
</dbReference>
<dbReference type="NCBIfam" id="TIGR00755">
    <property type="entry name" value="ksgA"/>
    <property type="match status" value="1"/>
</dbReference>
<dbReference type="CDD" id="cd02440">
    <property type="entry name" value="AdoMet_MTases"/>
    <property type="match status" value="1"/>
</dbReference>
<evidence type="ECO:0000313" key="11">
    <source>
        <dbReference type="Proteomes" id="UP000824124"/>
    </source>
</evidence>
<dbReference type="InterPro" id="IPR020596">
    <property type="entry name" value="rRNA_Ade_Mease_Trfase_CS"/>
</dbReference>
<feature type="binding site" evidence="7 8">
    <location>
        <position position="31"/>
    </location>
    <ligand>
        <name>S-adenosyl-L-methionine</name>
        <dbReference type="ChEBI" id="CHEBI:59789"/>
    </ligand>
</feature>
<dbReference type="EMBL" id="DVMH01000003">
    <property type="protein sequence ID" value="HIU09712.1"/>
    <property type="molecule type" value="Genomic_DNA"/>
</dbReference>
<evidence type="ECO:0000256" key="3">
    <source>
        <dbReference type="ARBA" id="ARBA00022603"/>
    </source>
</evidence>
<evidence type="ECO:0000259" key="9">
    <source>
        <dbReference type="SMART" id="SM00650"/>
    </source>
</evidence>
<dbReference type="Gene3D" id="1.10.8.100">
    <property type="entry name" value="Ribosomal RNA adenine dimethylase-like, domain 2"/>
    <property type="match status" value="1"/>
</dbReference>
<evidence type="ECO:0000313" key="10">
    <source>
        <dbReference type="EMBL" id="HIU09712.1"/>
    </source>
</evidence>
<dbReference type="InterPro" id="IPR011530">
    <property type="entry name" value="rRNA_adenine_dimethylase"/>
</dbReference>
<dbReference type="AlphaFoldDB" id="A0A9D1HIP8"/>
<organism evidence="10 11">
    <name type="scientific">Candidatus Avidehalobacter gallistercoris</name>
    <dbReference type="NCBI Taxonomy" id="2840694"/>
    <lineage>
        <taxon>Bacteria</taxon>
        <taxon>Bacillati</taxon>
        <taxon>Bacillota</taxon>
        <taxon>Clostridia</taxon>
        <taxon>Eubacteriales</taxon>
        <taxon>Peptococcaceae</taxon>
        <taxon>Peptococcaceae incertae sedis</taxon>
        <taxon>Candidatus Avidehalobacter</taxon>
    </lineage>
</organism>
<comment type="function">
    <text evidence="7">Specifically dimethylates two adjacent adenosines (A1518 and A1519) in the loop of a conserved hairpin near the 3'-end of 16S rRNA in the 30S particle. May play a critical role in biogenesis of 30S subunits.</text>
</comment>
<proteinExistence type="inferred from homology"/>
<dbReference type="GO" id="GO:0003723">
    <property type="term" value="F:RNA binding"/>
    <property type="evidence" value="ECO:0007669"/>
    <property type="project" value="UniProtKB-UniRule"/>
</dbReference>
<dbReference type="PANTHER" id="PTHR11727">
    <property type="entry name" value="DIMETHYLADENOSINE TRANSFERASE"/>
    <property type="match status" value="1"/>
</dbReference>
<keyword evidence="6 7" id="KW-0694">RNA-binding</keyword>
<keyword evidence="5 7" id="KW-0949">S-adenosyl-L-methionine</keyword>
<dbReference type="GO" id="GO:0005829">
    <property type="term" value="C:cytosol"/>
    <property type="evidence" value="ECO:0007669"/>
    <property type="project" value="TreeGrafter"/>
</dbReference>
<comment type="subcellular location">
    <subcellularLocation>
        <location evidence="7">Cytoplasm</location>
    </subcellularLocation>
</comment>
<dbReference type="InterPro" id="IPR023165">
    <property type="entry name" value="rRNA_Ade_diMease-like_C"/>
</dbReference>
<keyword evidence="3 7" id="KW-0489">Methyltransferase</keyword>
<dbReference type="PROSITE" id="PS51689">
    <property type="entry name" value="SAM_RNA_A_N6_MT"/>
    <property type="match status" value="1"/>
</dbReference>
<dbReference type="GO" id="GO:0052908">
    <property type="term" value="F:16S rRNA (adenine(1518)-N(6)/adenine(1519)-N(6))-dimethyltransferase activity"/>
    <property type="evidence" value="ECO:0007669"/>
    <property type="project" value="UniProtKB-EC"/>
</dbReference>
<gene>
    <name evidence="7 10" type="primary">rsmA</name>
    <name evidence="7" type="synonym">ksgA</name>
    <name evidence="10" type="ORF">IAB00_00430</name>
</gene>
<evidence type="ECO:0000256" key="5">
    <source>
        <dbReference type="ARBA" id="ARBA00022691"/>
    </source>
</evidence>
<comment type="similarity">
    <text evidence="7">Belongs to the class I-like SAM-binding methyltransferase superfamily. rRNA adenine N(6)-methyltransferase family. RsmA subfamily.</text>
</comment>
<feature type="binding site" evidence="7 8">
    <location>
        <position position="79"/>
    </location>
    <ligand>
        <name>S-adenosyl-L-methionine</name>
        <dbReference type="ChEBI" id="CHEBI:59789"/>
    </ligand>
</feature>
<keyword evidence="4 7" id="KW-0808">Transferase</keyword>
<evidence type="ECO:0000256" key="2">
    <source>
        <dbReference type="ARBA" id="ARBA00022552"/>
    </source>
</evidence>
<name>A0A9D1HIP8_9FIRM</name>
<dbReference type="SMART" id="SM00650">
    <property type="entry name" value="rADc"/>
    <property type="match status" value="1"/>
</dbReference>
<feature type="binding site" evidence="7 8">
    <location>
        <position position="58"/>
    </location>
    <ligand>
        <name>S-adenosyl-L-methionine</name>
        <dbReference type="ChEBI" id="CHEBI:59789"/>
    </ligand>
</feature>
<dbReference type="FunFam" id="1.10.8.100:FF:000001">
    <property type="entry name" value="Ribosomal RNA small subunit methyltransferase A"/>
    <property type="match status" value="1"/>
</dbReference>
<feature type="binding site" evidence="7 8">
    <location>
        <position position="104"/>
    </location>
    <ligand>
        <name>S-adenosyl-L-methionine</name>
        <dbReference type="ChEBI" id="CHEBI:59789"/>
    </ligand>
</feature>
<protein>
    <recommendedName>
        <fullName evidence="7">Ribosomal RNA small subunit methyltransferase A</fullName>
        <ecNumber evidence="7">2.1.1.182</ecNumber>
    </recommendedName>
    <alternativeName>
        <fullName evidence="7">16S rRNA (adenine(1518)-N(6)/adenine(1519)-N(6))-dimethyltransferase</fullName>
    </alternativeName>
    <alternativeName>
        <fullName evidence="7">16S rRNA dimethyladenosine transferase</fullName>
    </alternativeName>
    <alternativeName>
        <fullName evidence="7">16S rRNA dimethylase</fullName>
    </alternativeName>
    <alternativeName>
        <fullName evidence="7">S-adenosylmethionine-6-N', N'-adenosyl(rRNA) dimethyltransferase</fullName>
    </alternativeName>
</protein>
<dbReference type="Pfam" id="PF00398">
    <property type="entry name" value="RrnaAD"/>
    <property type="match status" value="1"/>
</dbReference>
<evidence type="ECO:0000256" key="6">
    <source>
        <dbReference type="ARBA" id="ARBA00022884"/>
    </source>
</evidence>
<reference evidence="10" key="2">
    <citation type="journal article" date="2021" name="PeerJ">
        <title>Extensive microbial diversity within the chicken gut microbiome revealed by metagenomics and culture.</title>
        <authorList>
            <person name="Gilroy R."/>
            <person name="Ravi A."/>
            <person name="Getino M."/>
            <person name="Pursley I."/>
            <person name="Horton D.L."/>
            <person name="Alikhan N.F."/>
            <person name="Baker D."/>
            <person name="Gharbi K."/>
            <person name="Hall N."/>
            <person name="Watson M."/>
            <person name="Adriaenssens E.M."/>
            <person name="Foster-Nyarko E."/>
            <person name="Jarju S."/>
            <person name="Secka A."/>
            <person name="Antonio M."/>
            <person name="Oren A."/>
            <person name="Chaudhuri R.R."/>
            <person name="La Ragione R."/>
            <person name="Hildebrand F."/>
            <person name="Pallen M.J."/>
        </authorList>
    </citation>
    <scope>NUCLEOTIDE SEQUENCE</scope>
    <source>
        <strain evidence="10">2830</strain>
    </source>
</reference>
<evidence type="ECO:0000256" key="4">
    <source>
        <dbReference type="ARBA" id="ARBA00022679"/>
    </source>
</evidence>
<reference evidence="10" key="1">
    <citation type="submission" date="2020-10" db="EMBL/GenBank/DDBJ databases">
        <authorList>
            <person name="Gilroy R."/>
        </authorList>
    </citation>
    <scope>NUCLEOTIDE SEQUENCE</scope>
    <source>
        <strain evidence="10">2830</strain>
    </source>
</reference>